<proteinExistence type="predicted"/>
<accession>A0A1X7U6I3</accession>
<sequence>MSLVLNKAQFCRFIQFIENECMGTLPIKKAATNVGIQQHSDKLRYVLGPDIELDIEGKIVKDEDWIYVWLECIFMDKVPPSIKLDEVWPTIKLPINSLILAR</sequence>
<dbReference type="InParanoid" id="A0A1X7U6I3"/>
<organism evidence="1">
    <name type="scientific">Amphimedon queenslandica</name>
    <name type="common">Sponge</name>
    <dbReference type="NCBI Taxonomy" id="400682"/>
    <lineage>
        <taxon>Eukaryota</taxon>
        <taxon>Metazoa</taxon>
        <taxon>Porifera</taxon>
        <taxon>Demospongiae</taxon>
        <taxon>Heteroscleromorpha</taxon>
        <taxon>Haplosclerida</taxon>
        <taxon>Niphatidae</taxon>
        <taxon>Amphimedon</taxon>
    </lineage>
</organism>
<reference evidence="1" key="1">
    <citation type="submission" date="2017-05" db="UniProtKB">
        <authorList>
            <consortium name="EnsemblMetazoa"/>
        </authorList>
    </citation>
    <scope>IDENTIFICATION</scope>
</reference>
<protein>
    <submittedName>
        <fullName evidence="1">Uncharacterized protein</fullName>
    </submittedName>
</protein>
<name>A0A1X7U6I3_AMPQE</name>
<evidence type="ECO:0000313" key="1">
    <source>
        <dbReference type="EnsemblMetazoa" id="Aqu2.1.23109_001"/>
    </source>
</evidence>
<dbReference type="AlphaFoldDB" id="A0A1X7U6I3"/>
<dbReference type="EnsemblMetazoa" id="Aqu2.1.23109_001">
    <property type="protein sequence ID" value="Aqu2.1.23109_001"/>
    <property type="gene ID" value="Aqu2.1.23109"/>
</dbReference>